<reference evidence="2" key="2">
    <citation type="journal article" date="2022" name="Hortic Res">
        <title>The genome of Dioscorea zingiberensis sheds light on the biosynthesis, origin and evolution of the medicinally important diosgenin saponins.</title>
        <authorList>
            <person name="Li Y."/>
            <person name="Tan C."/>
            <person name="Li Z."/>
            <person name="Guo J."/>
            <person name="Li S."/>
            <person name="Chen X."/>
            <person name="Wang C."/>
            <person name="Dai X."/>
            <person name="Yang H."/>
            <person name="Song W."/>
            <person name="Hou L."/>
            <person name="Xu J."/>
            <person name="Tong Z."/>
            <person name="Xu A."/>
            <person name="Yuan X."/>
            <person name="Wang W."/>
            <person name="Yang Q."/>
            <person name="Chen L."/>
            <person name="Sun Z."/>
            <person name="Wang K."/>
            <person name="Pan B."/>
            <person name="Chen J."/>
            <person name="Bao Y."/>
            <person name="Liu F."/>
            <person name="Qi X."/>
            <person name="Gang D.R."/>
            <person name="Wen J."/>
            <person name="Li J."/>
        </authorList>
    </citation>
    <scope>NUCLEOTIDE SEQUENCE</scope>
    <source>
        <strain evidence="2">Dzin_1.0</strain>
    </source>
</reference>
<feature type="region of interest" description="Disordered" evidence="1">
    <location>
        <begin position="97"/>
        <end position="123"/>
    </location>
</feature>
<evidence type="ECO:0000313" key="2">
    <source>
        <dbReference type="EMBL" id="KAJ0978071.1"/>
    </source>
</evidence>
<dbReference type="Proteomes" id="UP001085076">
    <property type="component" value="Miscellaneous, Linkage group lg03"/>
</dbReference>
<dbReference type="AlphaFoldDB" id="A0A9D5CQZ0"/>
<dbReference type="EMBL" id="JAGGNH010000003">
    <property type="protein sequence ID" value="KAJ0978071.1"/>
    <property type="molecule type" value="Genomic_DNA"/>
</dbReference>
<gene>
    <name evidence="2" type="ORF">J5N97_013545</name>
</gene>
<evidence type="ECO:0000313" key="3">
    <source>
        <dbReference type="Proteomes" id="UP001085076"/>
    </source>
</evidence>
<feature type="compositionally biased region" description="Low complexity" evidence="1">
    <location>
        <begin position="97"/>
        <end position="108"/>
    </location>
</feature>
<accession>A0A9D5CQZ0</accession>
<organism evidence="2 3">
    <name type="scientific">Dioscorea zingiberensis</name>
    <dbReference type="NCBI Taxonomy" id="325984"/>
    <lineage>
        <taxon>Eukaryota</taxon>
        <taxon>Viridiplantae</taxon>
        <taxon>Streptophyta</taxon>
        <taxon>Embryophyta</taxon>
        <taxon>Tracheophyta</taxon>
        <taxon>Spermatophyta</taxon>
        <taxon>Magnoliopsida</taxon>
        <taxon>Liliopsida</taxon>
        <taxon>Dioscoreales</taxon>
        <taxon>Dioscoreaceae</taxon>
        <taxon>Dioscorea</taxon>
    </lineage>
</organism>
<evidence type="ECO:0000256" key="1">
    <source>
        <dbReference type="SAM" id="MobiDB-lite"/>
    </source>
</evidence>
<proteinExistence type="predicted"/>
<comment type="caution">
    <text evidence="2">The sequence shown here is derived from an EMBL/GenBank/DDBJ whole genome shotgun (WGS) entry which is preliminary data.</text>
</comment>
<reference evidence="2" key="1">
    <citation type="submission" date="2021-03" db="EMBL/GenBank/DDBJ databases">
        <authorList>
            <person name="Li Z."/>
            <person name="Yang C."/>
        </authorList>
    </citation>
    <scope>NUCLEOTIDE SEQUENCE</scope>
    <source>
        <strain evidence="2">Dzin_1.0</strain>
        <tissue evidence="2">Leaf</tissue>
    </source>
</reference>
<protein>
    <submittedName>
        <fullName evidence="2">Uncharacterized protein</fullName>
    </submittedName>
</protein>
<keyword evidence="3" id="KW-1185">Reference proteome</keyword>
<sequence length="123" mass="13703">MNLNYDLASLTPGDLVDSCIGDTGEVDERNQRDRDNRPIRLLKTRKIQLVSTNEIEIVWKCEWTSQFSYKRTLGAQALSRSSLGFGKLERIQRTTAIAAGAGTSTGTTENTNLPPRWQGGMRS</sequence>
<name>A0A9D5CQZ0_9LILI</name>